<protein>
    <submittedName>
        <fullName evidence="1">Uncharacterized protein</fullName>
    </submittedName>
</protein>
<comment type="caution">
    <text evidence="1">The sequence shown here is derived from an EMBL/GenBank/DDBJ whole genome shotgun (WGS) entry which is preliminary data.</text>
</comment>
<evidence type="ECO:0000313" key="2">
    <source>
        <dbReference type="Proteomes" id="UP000276133"/>
    </source>
</evidence>
<dbReference type="AlphaFoldDB" id="A0A3M7SCR8"/>
<gene>
    <name evidence="1" type="ORF">BpHYR1_012170</name>
</gene>
<dbReference type="EMBL" id="REGN01001615">
    <property type="protein sequence ID" value="RNA33586.1"/>
    <property type="molecule type" value="Genomic_DNA"/>
</dbReference>
<reference evidence="1 2" key="1">
    <citation type="journal article" date="2018" name="Sci. Rep.">
        <title>Genomic signatures of local adaptation to the degree of environmental predictability in rotifers.</title>
        <authorList>
            <person name="Franch-Gras L."/>
            <person name="Hahn C."/>
            <person name="Garcia-Roger E.M."/>
            <person name="Carmona M.J."/>
            <person name="Serra M."/>
            <person name="Gomez A."/>
        </authorList>
    </citation>
    <scope>NUCLEOTIDE SEQUENCE [LARGE SCALE GENOMIC DNA]</scope>
    <source>
        <strain evidence="1">HYR1</strain>
    </source>
</reference>
<organism evidence="1 2">
    <name type="scientific">Brachionus plicatilis</name>
    <name type="common">Marine rotifer</name>
    <name type="synonym">Brachionus muelleri</name>
    <dbReference type="NCBI Taxonomy" id="10195"/>
    <lineage>
        <taxon>Eukaryota</taxon>
        <taxon>Metazoa</taxon>
        <taxon>Spiralia</taxon>
        <taxon>Gnathifera</taxon>
        <taxon>Rotifera</taxon>
        <taxon>Eurotatoria</taxon>
        <taxon>Monogononta</taxon>
        <taxon>Pseudotrocha</taxon>
        <taxon>Ploima</taxon>
        <taxon>Brachionidae</taxon>
        <taxon>Brachionus</taxon>
    </lineage>
</organism>
<keyword evidence="2" id="KW-1185">Reference proteome</keyword>
<evidence type="ECO:0000313" key="1">
    <source>
        <dbReference type="EMBL" id="RNA33586.1"/>
    </source>
</evidence>
<sequence length="93" mass="10986">MNPDVNDTKYCNYNTSFTLKNPVTKIKFYFDVHVKIMKSAKMTHGFSRILCKQVFMKTATFLNRFNRLIVLSELNTLFDCMDYDLYDTFVDGN</sequence>
<dbReference type="Proteomes" id="UP000276133">
    <property type="component" value="Unassembled WGS sequence"/>
</dbReference>
<accession>A0A3M7SCR8</accession>
<name>A0A3M7SCR8_BRAPC</name>
<proteinExistence type="predicted"/>